<sequence>MPGKLKKMQYQMRFATLHSLQSRLLAPHDWHLWTPRKGIWNFTNPAVVGHNEILEMYKAYIDLSFEWVNFTLEEQAKVIIAP</sequence>
<reference evidence="1 2" key="1">
    <citation type="journal article" date="2023" name="Hortic Res">
        <title>Pangenome of water caltrop reveals structural variations and asymmetric subgenome divergence after allopolyploidization.</title>
        <authorList>
            <person name="Zhang X."/>
            <person name="Chen Y."/>
            <person name="Wang L."/>
            <person name="Yuan Y."/>
            <person name="Fang M."/>
            <person name="Shi L."/>
            <person name="Lu R."/>
            <person name="Comes H.P."/>
            <person name="Ma Y."/>
            <person name="Chen Y."/>
            <person name="Huang G."/>
            <person name="Zhou Y."/>
            <person name="Zheng Z."/>
            <person name="Qiu Y."/>
        </authorList>
    </citation>
    <scope>NUCLEOTIDE SEQUENCE [LARGE SCALE GENOMIC DNA]</scope>
    <source>
        <tissue evidence="1">Roots</tissue>
    </source>
</reference>
<organism evidence="1 2">
    <name type="scientific">Trapa incisa</name>
    <dbReference type="NCBI Taxonomy" id="236973"/>
    <lineage>
        <taxon>Eukaryota</taxon>
        <taxon>Viridiplantae</taxon>
        <taxon>Streptophyta</taxon>
        <taxon>Embryophyta</taxon>
        <taxon>Tracheophyta</taxon>
        <taxon>Spermatophyta</taxon>
        <taxon>Magnoliopsida</taxon>
        <taxon>eudicotyledons</taxon>
        <taxon>Gunneridae</taxon>
        <taxon>Pentapetalae</taxon>
        <taxon>rosids</taxon>
        <taxon>malvids</taxon>
        <taxon>Myrtales</taxon>
        <taxon>Lythraceae</taxon>
        <taxon>Trapa</taxon>
    </lineage>
</organism>
<accession>A0AAN7QKH1</accession>
<protein>
    <submittedName>
        <fullName evidence="1">Uncharacterized protein</fullName>
    </submittedName>
</protein>
<proteinExistence type="predicted"/>
<dbReference type="EMBL" id="JAXIOK010000005">
    <property type="protein sequence ID" value="KAK4770161.1"/>
    <property type="molecule type" value="Genomic_DNA"/>
</dbReference>
<keyword evidence="2" id="KW-1185">Reference proteome</keyword>
<gene>
    <name evidence="1" type="ORF">SAY87_030693</name>
</gene>
<evidence type="ECO:0000313" key="1">
    <source>
        <dbReference type="EMBL" id="KAK4770161.1"/>
    </source>
</evidence>
<comment type="caution">
    <text evidence="1">The sequence shown here is derived from an EMBL/GenBank/DDBJ whole genome shotgun (WGS) entry which is preliminary data.</text>
</comment>
<dbReference type="AlphaFoldDB" id="A0AAN7QKH1"/>
<evidence type="ECO:0000313" key="2">
    <source>
        <dbReference type="Proteomes" id="UP001345219"/>
    </source>
</evidence>
<dbReference type="Proteomes" id="UP001345219">
    <property type="component" value="Chromosome 24"/>
</dbReference>
<name>A0AAN7QKH1_9MYRT</name>